<evidence type="ECO:0000313" key="2">
    <source>
        <dbReference type="Proteomes" id="UP000183995"/>
    </source>
</evidence>
<gene>
    <name evidence="1" type="ORF">SAMN02745823_00626</name>
</gene>
<keyword evidence="2" id="KW-1185">Reference proteome</keyword>
<dbReference type="RefSeq" id="WP_073076150.1">
    <property type="nucleotide sequence ID" value="NZ_FQXV01000001.1"/>
</dbReference>
<name>A0A1M5UQ25_9FIRM</name>
<protein>
    <submittedName>
        <fullName evidence="1">Uncharacterized protein</fullName>
    </submittedName>
</protein>
<dbReference type="OrthoDB" id="1779822at2"/>
<dbReference type="AlphaFoldDB" id="A0A1M5UQ25"/>
<dbReference type="EMBL" id="FQXV01000001">
    <property type="protein sequence ID" value="SHH65125.1"/>
    <property type="molecule type" value="Genomic_DNA"/>
</dbReference>
<dbReference type="Proteomes" id="UP000183995">
    <property type="component" value="Unassembled WGS sequence"/>
</dbReference>
<proteinExistence type="predicted"/>
<accession>A0A1M5UQ25</accession>
<reference evidence="1 2" key="1">
    <citation type="submission" date="2016-11" db="EMBL/GenBank/DDBJ databases">
        <authorList>
            <person name="Jaros S."/>
            <person name="Januszkiewicz K."/>
            <person name="Wedrychowicz H."/>
        </authorList>
    </citation>
    <scope>NUCLEOTIDE SEQUENCE [LARGE SCALE GENOMIC DNA]</scope>
    <source>
        <strain evidence="1 2">DSM 10068</strain>
    </source>
</reference>
<organism evidence="1 2">
    <name type="scientific">Sporobacter termitidis DSM 10068</name>
    <dbReference type="NCBI Taxonomy" id="1123282"/>
    <lineage>
        <taxon>Bacteria</taxon>
        <taxon>Bacillati</taxon>
        <taxon>Bacillota</taxon>
        <taxon>Clostridia</taxon>
        <taxon>Eubacteriales</taxon>
        <taxon>Oscillospiraceae</taxon>
        <taxon>Sporobacter</taxon>
    </lineage>
</organism>
<dbReference type="STRING" id="1123282.SAMN02745823_00626"/>
<evidence type="ECO:0000313" key="1">
    <source>
        <dbReference type="EMBL" id="SHH65125.1"/>
    </source>
</evidence>
<sequence length="167" mass="18373">MSEHEHEHHTHVHGKDCACGHHEHHDHDHHDHDHHGHAHDENGNCILEDVPGAVYVEYHLHDEARVISGRLTLTAEYGPVREALASQLELMAKTVQERGGIVGHIKASCEVRLVEMLSVTDTESAVKRAPGQEIKIILAAIVFLIDPEEAEELAHAALAAVRDAAGK</sequence>